<evidence type="ECO:0000313" key="3">
    <source>
        <dbReference type="Proteomes" id="UP000002497"/>
    </source>
</evidence>
<feature type="region of interest" description="Disordered" evidence="1">
    <location>
        <begin position="28"/>
        <end position="48"/>
    </location>
</feature>
<reference evidence="3" key="2">
    <citation type="submission" date="2010-03" db="EMBL/GenBank/DDBJ databases">
        <title>The genome sequence of Coccidioides posadasii strain Silveira.</title>
        <authorList>
            <consortium name="The Broad Institute Genome Sequencing Center for Infectious Disease"/>
            <person name="Neafsey D."/>
            <person name="Orbach M."/>
            <person name="Henn M.R."/>
            <person name="Cole G.T."/>
            <person name="Galgiani J."/>
            <person name="Gardner M.J."/>
            <person name="Kirkland T.N."/>
            <person name="Taylor J.W."/>
            <person name="Young S.K."/>
            <person name="Zeng Q."/>
            <person name="Koehrsen M."/>
            <person name="Alvarado L."/>
            <person name="Berlin A."/>
            <person name="Borenstein D."/>
            <person name="Chapman S.B."/>
            <person name="Chen Z."/>
            <person name="Engels R."/>
            <person name="Freedman E."/>
            <person name="Gellesch M."/>
            <person name="Goldberg J."/>
            <person name="Griggs A."/>
            <person name="Gujja S."/>
            <person name="Heilman E."/>
            <person name="Heiman D."/>
            <person name="Howarth C."/>
            <person name="Jen D."/>
            <person name="Larson L."/>
            <person name="Mehta T."/>
            <person name="Neiman D."/>
            <person name="Park D."/>
            <person name="Pearson M."/>
            <person name="Richards J."/>
            <person name="Roberts A."/>
            <person name="Saif S."/>
            <person name="Shea T."/>
            <person name="Shenoy N."/>
            <person name="Sisk P."/>
            <person name="Stolte C."/>
            <person name="Sykes S."/>
            <person name="Walk T."/>
            <person name="White J."/>
            <person name="Yandava C."/>
            <person name="Haas B."/>
            <person name="Nusbaum C."/>
            <person name="Birren B."/>
        </authorList>
    </citation>
    <scope>NUCLEOTIDE SEQUENCE [LARGE SCALE GENOMIC DNA]</scope>
    <source>
        <strain evidence="3">RMSCC 757 / Silveira</strain>
    </source>
</reference>
<dbReference type="EMBL" id="GL636501">
    <property type="protein sequence ID" value="EFW15295.1"/>
    <property type="molecule type" value="Genomic_DNA"/>
</dbReference>
<proteinExistence type="predicted"/>
<dbReference type="AlphaFoldDB" id="E9DDU1"/>
<sequence length="94" mass="10528">MPRPVGQHPWPQAVKAVVACRSGRSRRSQALSRLSEPPQQTGFQSHPEGQALLNWSQSTIFGAGLVKYHLAAKTEICFSAYHRSWVMKAIRPPY</sequence>
<reference evidence="3" key="1">
    <citation type="journal article" date="2010" name="Genome Res.">
        <title>Population genomic sequencing of Coccidioides fungi reveals recent hybridization and transposon control.</title>
        <authorList>
            <person name="Neafsey D.E."/>
            <person name="Barker B.M."/>
            <person name="Sharpton T.J."/>
            <person name="Stajich J.E."/>
            <person name="Park D.J."/>
            <person name="Whiston E."/>
            <person name="Hung C.-Y."/>
            <person name="McMahan C."/>
            <person name="White J."/>
            <person name="Sykes S."/>
            <person name="Heiman D."/>
            <person name="Young S."/>
            <person name="Zeng Q."/>
            <person name="Abouelleil A."/>
            <person name="Aftuck L."/>
            <person name="Bessette D."/>
            <person name="Brown A."/>
            <person name="FitzGerald M."/>
            <person name="Lui A."/>
            <person name="Macdonald J.P."/>
            <person name="Priest M."/>
            <person name="Orbach M.J."/>
            <person name="Galgiani J.N."/>
            <person name="Kirkland T.N."/>
            <person name="Cole G.T."/>
            <person name="Birren B.W."/>
            <person name="Henn M.R."/>
            <person name="Taylor J.W."/>
            <person name="Rounsley S.D."/>
        </authorList>
    </citation>
    <scope>NUCLEOTIDE SEQUENCE [LARGE SCALE GENOMIC DNA]</scope>
    <source>
        <strain evidence="3">RMSCC 757 / Silveira</strain>
    </source>
</reference>
<keyword evidence="3" id="KW-1185">Reference proteome</keyword>
<accession>E9DDU1</accession>
<evidence type="ECO:0000313" key="2">
    <source>
        <dbReference type="EMBL" id="EFW15295.1"/>
    </source>
</evidence>
<evidence type="ECO:0000256" key="1">
    <source>
        <dbReference type="SAM" id="MobiDB-lite"/>
    </source>
</evidence>
<dbReference type="Proteomes" id="UP000002497">
    <property type="component" value="Unassembled WGS sequence"/>
</dbReference>
<dbReference type="HOGENOM" id="CLU_2385984_0_0_1"/>
<organism evidence="3">
    <name type="scientific">Coccidioides posadasii (strain RMSCC 757 / Silveira)</name>
    <name type="common">Valley fever fungus</name>
    <dbReference type="NCBI Taxonomy" id="443226"/>
    <lineage>
        <taxon>Eukaryota</taxon>
        <taxon>Fungi</taxon>
        <taxon>Dikarya</taxon>
        <taxon>Ascomycota</taxon>
        <taxon>Pezizomycotina</taxon>
        <taxon>Eurotiomycetes</taxon>
        <taxon>Eurotiomycetidae</taxon>
        <taxon>Onygenales</taxon>
        <taxon>Onygenaceae</taxon>
        <taxon>Coccidioides</taxon>
    </lineage>
</organism>
<protein>
    <submittedName>
        <fullName evidence="2">Predicted protein</fullName>
    </submittedName>
</protein>
<gene>
    <name evidence="2" type="ORF">CPSG_07732</name>
</gene>
<dbReference type="VEuPathDB" id="FungiDB:CPSG_07732"/>
<name>E9DDU1_COCPS</name>